<dbReference type="GO" id="GO:0016042">
    <property type="term" value="P:lipid catabolic process"/>
    <property type="evidence" value="ECO:0007669"/>
    <property type="project" value="TreeGrafter"/>
</dbReference>
<keyword evidence="3" id="KW-0964">Secreted</keyword>
<proteinExistence type="evidence at transcript level"/>
<evidence type="ECO:0000256" key="1">
    <source>
        <dbReference type="ARBA" id="ARBA00004613"/>
    </source>
</evidence>
<dbReference type="Pfam" id="PF00151">
    <property type="entry name" value="Lipase"/>
    <property type="match status" value="1"/>
</dbReference>
<dbReference type="EMBL" id="GBBM01006804">
    <property type="protein sequence ID" value="JAC28614.1"/>
    <property type="molecule type" value="mRNA"/>
</dbReference>
<dbReference type="Gene3D" id="3.40.50.1820">
    <property type="entry name" value="alpha/beta hydrolase"/>
    <property type="match status" value="1"/>
</dbReference>
<dbReference type="GO" id="GO:0016298">
    <property type="term" value="F:lipase activity"/>
    <property type="evidence" value="ECO:0007669"/>
    <property type="project" value="InterPro"/>
</dbReference>
<dbReference type="InterPro" id="IPR000734">
    <property type="entry name" value="TAG_lipase"/>
</dbReference>
<dbReference type="PANTHER" id="PTHR11610:SF173">
    <property type="entry name" value="LIPASE DOMAIN-CONTAINING PROTEIN-RELATED"/>
    <property type="match status" value="1"/>
</dbReference>
<comment type="subcellular location">
    <subcellularLocation>
        <location evidence="1">Secreted</location>
    </subcellularLocation>
</comment>
<evidence type="ECO:0000259" key="5">
    <source>
        <dbReference type="Pfam" id="PF00151"/>
    </source>
</evidence>
<dbReference type="SUPFAM" id="SSF53474">
    <property type="entry name" value="alpha/beta-Hydrolases"/>
    <property type="match status" value="1"/>
</dbReference>
<dbReference type="InterPro" id="IPR013818">
    <property type="entry name" value="Lipase"/>
</dbReference>
<feature type="domain" description="Lipase" evidence="5">
    <location>
        <begin position="102"/>
        <end position="358"/>
    </location>
</feature>
<dbReference type="AlphaFoldDB" id="A0A023G453"/>
<sequence length="371" mass="41065">LYLPVLVHSHDAKLRKASLSILLSNFFLVLSMYLCRGVHVSSRTNALISERAAGFGAVGVATVTNERAKELETESPTSLPLHTEPICYIHNLGCFRVGNLMTHSQGLPRKPEEIGTTLTLFWKGAGDALQSVRMDYTMPTAQLRAFNLFSAKKGLKILIHGFHQSENSEWIRDAKQAFVDMRFTVMVVDWSKAHDIKNAEQSAKDTAMVARQISVLVLKLLQAHPQSVQPADIHAIGFSMGAHLAGFFGRHFKSRTNQKIGRITGLDPAAPFFRGLQTCLTKEDADFVDVIHTGIGNIFGGKVGFKEPLGHVDFYPNGGGTQPGCRFTLYPCSHQRAWRLFVSSLKNIHCGFRSWSCRGGMTTSARETLHQ</sequence>
<dbReference type="PRINTS" id="PR00821">
    <property type="entry name" value="TAGLIPASE"/>
</dbReference>
<protein>
    <submittedName>
        <fullName evidence="6">Putative pancreatic lipase-like enzyme</fullName>
    </submittedName>
</protein>
<dbReference type="GO" id="GO:0005615">
    <property type="term" value="C:extracellular space"/>
    <property type="evidence" value="ECO:0007669"/>
    <property type="project" value="TreeGrafter"/>
</dbReference>
<dbReference type="PANTHER" id="PTHR11610">
    <property type="entry name" value="LIPASE"/>
    <property type="match status" value="1"/>
</dbReference>
<evidence type="ECO:0000256" key="2">
    <source>
        <dbReference type="ARBA" id="ARBA00010701"/>
    </source>
</evidence>
<name>A0A023G453_AMBTT</name>
<feature type="non-terminal residue" evidence="6">
    <location>
        <position position="1"/>
    </location>
</feature>
<organism evidence="6">
    <name type="scientific">Amblyomma triste</name>
    <name type="common">Neotropical tick</name>
    <dbReference type="NCBI Taxonomy" id="251400"/>
    <lineage>
        <taxon>Eukaryota</taxon>
        <taxon>Metazoa</taxon>
        <taxon>Ecdysozoa</taxon>
        <taxon>Arthropoda</taxon>
        <taxon>Chelicerata</taxon>
        <taxon>Arachnida</taxon>
        <taxon>Acari</taxon>
        <taxon>Parasitiformes</taxon>
        <taxon>Ixodida</taxon>
        <taxon>Ixodoidea</taxon>
        <taxon>Ixodidae</taxon>
        <taxon>Amblyomminae</taxon>
        <taxon>Amblyomma</taxon>
    </lineage>
</organism>
<reference evidence="6" key="1">
    <citation type="submission" date="2014-03" db="EMBL/GenBank/DDBJ databases">
        <title>The sialotranscriptome of Amblyomma triste, Amblyomma parvum and Amblyomma cajennense ticks, uncovered by 454-based RNA-seq.</title>
        <authorList>
            <person name="Garcia G.R."/>
            <person name="Gardinassi L.G."/>
            <person name="Ribeiro J.M."/>
            <person name="Anatriello E."/>
            <person name="Ferreira B.R."/>
            <person name="Moreira H.N."/>
            <person name="Mafra C."/>
            <person name="Olegario M.M."/>
            <person name="Szabo P.J."/>
            <person name="Miranda-Santos I.K."/>
            <person name="Maruyama S.R."/>
        </authorList>
    </citation>
    <scope>NUCLEOTIDE SEQUENCE</scope>
    <source>
        <strain evidence="6">Mato Grasso do Sul</strain>
        <tissue evidence="6">Salivary glands</tissue>
    </source>
</reference>
<dbReference type="InterPro" id="IPR029058">
    <property type="entry name" value="AB_hydrolase_fold"/>
</dbReference>
<accession>A0A023G453</accession>
<evidence type="ECO:0000256" key="4">
    <source>
        <dbReference type="RuleBase" id="RU004262"/>
    </source>
</evidence>
<evidence type="ECO:0000256" key="3">
    <source>
        <dbReference type="ARBA" id="ARBA00022525"/>
    </source>
</evidence>
<comment type="similarity">
    <text evidence="2 4">Belongs to the AB hydrolase superfamily. Lipase family.</text>
</comment>
<evidence type="ECO:0000313" key="6">
    <source>
        <dbReference type="EMBL" id="JAC28614.1"/>
    </source>
</evidence>